<dbReference type="InterPro" id="IPR050248">
    <property type="entry name" value="Polysacc_deacetylase_ArnD"/>
</dbReference>
<dbReference type="Gene3D" id="3.20.20.370">
    <property type="entry name" value="Glycoside hydrolase/deacetylase"/>
    <property type="match status" value="1"/>
</dbReference>
<keyword evidence="3" id="KW-0119">Carbohydrate metabolism</keyword>
<organism evidence="3 4">
    <name type="scientific">Exiguobacterium aurantiacum</name>
    <dbReference type="NCBI Taxonomy" id="33987"/>
    <lineage>
        <taxon>Bacteria</taxon>
        <taxon>Bacillati</taxon>
        <taxon>Bacillota</taxon>
        <taxon>Bacilli</taxon>
        <taxon>Bacillales</taxon>
        <taxon>Bacillales Family XII. Incertae Sedis</taxon>
        <taxon>Exiguobacterium</taxon>
    </lineage>
</organism>
<sequence>MRKWLVSSLLLCLFVSLALPVSATEKAVRHDDKQLVYMTFDDGPRPETLLLLDVLKKHQVKATFFILGKQVKGNEDVLKRIVAEGHALGLHSMTHDKKAFYKSPKSAVTEMKHVQQLIFQTTGVKTNVMRVPYGSVPHMTKRHRDAMTTAGFPMWDWNVDSLDWKRKDDPRLLQFDTIQKVRANRAKQVASVVLMHDQSTSAASLDYILRHLKREQYVFTTITDTTPPYNFYNKWNTNTSRK</sequence>
<keyword evidence="3" id="KW-0858">Xylan degradation</keyword>
<dbReference type="InterPro" id="IPR011330">
    <property type="entry name" value="Glyco_hydro/deAcase_b/a-brl"/>
</dbReference>
<feature type="chain" id="PRO_5016597642" evidence="1">
    <location>
        <begin position="24"/>
        <end position="242"/>
    </location>
</feature>
<evidence type="ECO:0000259" key="2">
    <source>
        <dbReference type="PROSITE" id="PS51677"/>
    </source>
</evidence>
<dbReference type="GO" id="GO:0016810">
    <property type="term" value="F:hydrolase activity, acting on carbon-nitrogen (but not peptide) bonds"/>
    <property type="evidence" value="ECO:0007669"/>
    <property type="project" value="InterPro"/>
</dbReference>
<evidence type="ECO:0000256" key="1">
    <source>
        <dbReference type="SAM" id="SignalP"/>
    </source>
</evidence>
<dbReference type="EMBL" id="UGGP01000001">
    <property type="protein sequence ID" value="STO07194.1"/>
    <property type="molecule type" value="Genomic_DNA"/>
</dbReference>
<feature type="signal peptide" evidence="1">
    <location>
        <begin position="1"/>
        <end position="23"/>
    </location>
</feature>
<dbReference type="GO" id="GO:0045493">
    <property type="term" value="P:xylan catabolic process"/>
    <property type="evidence" value="ECO:0007669"/>
    <property type="project" value="UniProtKB-KW"/>
</dbReference>
<dbReference type="Pfam" id="PF01522">
    <property type="entry name" value="Polysacc_deac_1"/>
    <property type="match status" value="1"/>
</dbReference>
<evidence type="ECO:0000313" key="4">
    <source>
        <dbReference type="Proteomes" id="UP000254060"/>
    </source>
</evidence>
<feature type="domain" description="NodB homology" evidence="2">
    <location>
        <begin position="34"/>
        <end position="220"/>
    </location>
</feature>
<keyword evidence="3" id="KW-0378">Hydrolase</keyword>
<dbReference type="AlphaFoldDB" id="A0A377FRK1"/>
<dbReference type="STRING" id="1397694.GCA_000702585_01055"/>
<dbReference type="Proteomes" id="UP000254060">
    <property type="component" value="Unassembled WGS sequence"/>
</dbReference>
<keyword evidence="1" id="KW-0732">Signal</keyword>
<dbReference type="InterPro" id="IPR002509">
    <property type="entry name" value="NODB_dom"/>
</dbReference>
<dbReference type="PANTHER" id="PTHR10587:SF125">
    <property type="entry name" value="POLYSACCHARIDE DEACETYLASE YHEN-RELATED"/>
    <property type="match status" value="1"/>
</dbReference>
<accession>A0A377FRK1</accession>
<name>A0A377FRK1_9BACL</name>
<dbReference type="GO" id="GO:0016798">
    <property type="term" value="F:hydrolase activity, acting on glycosyl bonds"/>
    <property type="evidence" value="ECO:0007669"/>
    <property type="project" value="UniProtKB-KW"/>
</dbReference>
<keyword evidence="3" id="KW-0624">Polysaccharide degradation</keyword>
<dbReference type="PANTHER" id="PTHR10587">
    <property type="entry name" value="GLYCOSYL TRANSFERASE-RELATED"/>
    <property type="match status" value="1"/>
</dbReference>
<keyword evidence="3" id="KW-0326">Glycosidase</keyword>
<evidence type="ECO:0000313" key="3">
    <source>
        <dbReference type="EMBL" id="STO07194.1"/>
    </source>
</evidence>
<dbReference type="PROSITE" id="PS51677">
    <property type="entry name" value="NODB"/>
    <property type="match status" value="1"/>
</dbReference>
<proteinExistence type="predicted"/>
<dbReference type="OrthoDB" id="258610at2"/>
<dbReference type="SUPFAM" id="SSF88713">
    <property type="entry name" value="Glycoside hydrolase/deacetylase"/>
    <property type="match status" value="1"/>
</dbReference>
<protein>
    <submittedName>
        <fullName evidence="3">Bifunctional xylanase/deacetylase</fullName>
    </submittedName>
</protein>
<dbReference type="RefSeq" id="WP_029334311.1">
    <property type="nucleotide sequence ID" value="NZ_UGGP01000001.1"/>
</dbReference>
<gene>
    <name evidence="3" type="ORF">NCTC13163_00539</name>
</gene>
<dbReference type="CDD" id="cd10944">
    <property type="entry name" value="CE4_SmPgdA_like"/>
    <property type="match status" value="1"/>
</dbReference>
<reference evidence="3 4" key="1">
    <citation type="submission" date="2018-06" db="EMBL/GenBank/DDBJ databases">
        <authorList>
            <consortium name="Pathogen Informatics"/>
            <person name="Doyle S."/>
        </authorList>
    </citation>
    <scope>NUCLEOTIDE SEQUENCE [LARGE SCALE GENOMIC DNA]</scope>
    <source>
        <strain evidence="3 4">NCTC13163</strain>
    </source>
</reference>